<dbReference type="EMBL" id="CP002116">
    <property type="protein sequence ID" value="ADK82128.1"/>
    <property type="molecule type" value="Genomic_DNA"/>
</dbReference>
<dbReference type="InterPro" id="IPR046335">
    <property type="entry name" value="LacI/GalR-like_sensor"/>
</dbReference>
<evidence type="ECO:0000256" key="1">
    <source>
        <dbReference type="ARBA" id="ARBA00023015"/>
    </source>
</evidence>
<feature type="domain" description="HTH lacI-type" evidence="4">
    <location>
        <begin position="6"/>
        <end position="60"/>
    </location>
</feature>
<dbReference type="SUPFAM" id="SSF53822">
    <property type="entry name" value="Periplasmic binding protein-like I"/>
    <property type="match status" value="1"/>
</dbReference>
<evidence type="ECO:0000256" key="3">
    <source>
        <dbReference type="ARBA" id="ARBA00023163"/>
    </source>
</evidence>
<protein>
    <submittedName>
        <fullName evidence="5">Transcriptional regulator, LacI family</fullName>
    </submittedName>
</protein>
<dbReference type="InterPro" id="IPR000843">
    <property type="entry name" value="HTH_LacI"/>
</dbReference>
<dbReference type="SUPFAM" id="SSF47413">
    <property type="entry name" value="lambda repressor-like DNA-binding domains"/>
    <property type="match status" value="1"/>
</dbReference>
<dbReference type="AlphaFoldDB" id="E1R4P0"/>
<dbReference type="Gene3D" id="1.10.260.40">
    <property type="entry name" value="lambda repressor-like DNA-binding domains"/>
    <property type="match status" value="1"/>
</dbReference>
<dbReference type="Pfam" id="PF00356">
    <property type="entry name" value="LacI"/>
    <property type="match status" value="1"/>
</dbReference>
<dbReference type="HOGENOM" id="CLU_037628_6_1_12"/>
<dbReference type="InterPro" id="IPR010982">
    <property type="entry name" value="Lambda_DNA-bd_dom_sf"/>
</dbReference>
<dbReference type="GO" id="GO:0003700">
    <property type="term" value="F:DNA-binding transcription factor activity"/>
    <property type="evidence" value="ECO:0007669"/>
    <property type="project" value="TreeGrafter"/>
</dbReference>
<dbReference type="OrthoDB" id="367059at2"/>
<proteinExistence type="predicted"/>
<evidence type="ECO:0000256" key="2">
    <source>
        <dbReference type="ARBA" id="ARBA00023125"/>
    </source>
</evidence>
<dbReference type="PROSITE" id="PS50932">
    <property type="entry name" value="HTH_LACI_2"/>
    <property type="match status" value="1"/>
</dbReference>
<dbReference type="PANTHER" id="PTHR30146">
    <property type="entry name" value="LACI-RELATED TRANSCRIPTIONAL REPRESSOR"/>
    <property type="match status" value="1"/>
</dbReference>
<evidence type="ECO:0000259" key="4">
    <source>
        <dbReference type="PROSITE" id="PS50932"/>
    </source>
</evidence>
<dbReference type="Gene3D" id="3.40.50.2300">
    <property type="match status" value="2"/>
</dbReference>
<dbReference type="Pfam" id="PF13377">
    <property type="entry name" value="Peripla_BP_3"/>
    <property type="match status" value="1"/>
</dbReference>
<keyword evidence="1" id="KW-0805">Transcription regulation</keyword>
<name>E1R4P0_SEDSS</name>
<dbReference type="STRING" id="573413.Spirs_3027"/>
<dbReference type="GO" id="GO:0000976">
    <property type="term" value="F:transcription cis-regulatory region binding"/>
    <property type="evidence" value="ECO:0007669"/>
    <property type="project" value="TreeGrafter"/>
</dbReference>
<keyword evidence="2" id="KW-0238">DNA-binding</keyword>
<dbReference type="CDD" id="cd01392">
    <property type="entry name" value="HTH_LacI"/>
    <property type="match status" value="1"/>
</dbReference>
<evidence type="ECO:0000313" key="5">
    <source>
        <dbReference type="EMBL" id="ADK82128.1"/>
    </source>
</evidence>
<dbReference type="InterPro" id="IPR028082">
    <property type="entry name" value="Peripla_BP_I"/>
</dbReference>
<evidence type="ECO:0000313" key="6">
    <source>
        <dbReference type="Proteomes" id="UP000002318"/>
    </source>
</evidence>
<keyword evidence="6" id="KW-1185">Reference proteome</keyword>
<keyword evidence="3" id="KW-0804">Transcription</keyword>
<dbReference type="SMART" id="SM00354">
    <property type="entry name" value="HTH_LACI"/>
    <property type="match status" value="1"/>
</dbReference>
<dbReference type="PANTHER" id="PTHR30146:SF120">
    <property type="entry name" value="ALANINE RACEMASE"/>
    <property type="match status" value="1"/>
</dbReference>
<sequence length="341" mass="38285">MQCSQIRMKDIAEMAGVSVSTVSRCLNDSPLVSVPTKRKIMELAKEVGFEFNASARGLITHSVGTVGIILPDDFTKLSVQVYHGMLMNSLRDNLEELDVDLIVAYQRDLYTGQNRVVRLVNRRKVDGLIILSEGLDHDTASFLQEKKVPFVCIHYPPAGRGTPYDVVYTDHYVGGRLVAEHLVERGRKRFALFGMREKHLEFRLREKGFIDFLERAGYQVKRYGCDAAYESAYTTAKEGMEGLKRCDAVFGLNDLMSLGVLKAMKEEGLNVPGDIAVVGYDDSEYSRYSEPGLTSVHQPKEELSILACQRLFLQLERQKEGARPSRELIGLPPSLIVRDSS</sequence>
<dbReference type="KEGG" id="ssm:Spirs_3027"/>
<gene>
    <name evidence="5" type="ordered locus">Spirs_3027</name>
</gene>
<organism evidence="5 6">
    <name type="scientific">Sediminispirochaeta smaragdinae (strain DSM 11293 / JCM 15392 / SEBR 4228)</name>
    <name type="common">Spirochaeta smaragdinae</name>
    <dbReference type="NCBI Taxonomy" id="573413"/>
    <lineage>
        <taxon>Bacteria</taxon>
        <taxon>Pseudomonadati</taxon>
        <taxon>Spirochaetota</taxon>
        <taxon>Spirochaetia</taxon>
        <taxon>Spirochaetales</taxon>
        <taxon>Spirochaetaceae</taxon>
        <taxon>Sediminispirochaeta</taxon>
    </lineage>
</organism>
<accession>E1R4P0</accession>
<dbReference type="eggNOG" id="COG1609">
    <property type="taxonomic scope" value="Bacteria"/>
</dbReference>
<reference evidence="5 6" key="1">
    <citation type="journal article" date="2010" name="Stand. Genomic Sci.">
        <title>Complete genome sequence of Spirochaeta smaragdinae type strain (SEBR 4228).</title>
        <authorList>
            <person name="Mavromatis K."/>
            <person name="Yasawong M."/>
            <person name="Chertkov O."/>
            <person name="Lapidus A."/>
            <person name="Lucas S."/>
            <person name="Nolan M."/>
            <person name="Del Rio T.G."/>
            <person name="Tice H."/>
            <person name="Cheng J.F."/>
            <person name="Pitluck S."/>
            <person name="Liolios K."/>
            <person name="Ivanova N."/>
            <person name="Tapia R."/>
            <person name="Han C."/>
            <person name="Bruce D."/>
            <person name="Goodwin L."/>
            <person name="Pati A."/>
            <person name="Chen A."/>
            <person name="Palaniappan K."/>
            <person name="Land M."/>
            <person name="Hauser L."/>
            <person name="Chang Y.J."/>
            <person name="Jeffries C.D."/>
            <person name="Detter J.C."/>
            <person name="Rohde M."/>
            <person name="Brambilla E."/>
            <person name="Spring S."/>
            <person name="Goker M."/>
            <person name="Sikorski J."/>
            <person name="Woyke T."/>
            <person name="Bristow J."/>
            <person name="Eisen J.A."/>
            <person name="Markowitz V."/>
            <person name="Hugenholtz P."/>
            <person name="Klenk H.P."/>
            <person name="Kyrpides N.C."/>
        </authorList>
    </citation>
    <scope>NUCLEOTIDE SEQUENCE [LARGE SCALE GENOMIC DNA]</scope>
    <source>
        <strain evidence="6">DSM 11293 / JCM 15392 / SEBR 4228</strain>
    </source>
</reference>
<dbReference type="Proteomes" id="UP000002318">
    <property type="component" value="Chromosome"/>
</dbReference>
<dbReference type="RefSeq" id="WP_013255587.1">
    <property type="nucleotide sequence ID" value="NC_014364.1"/>
</dbReference>
<dbReference type="CDD" id="cd06267">
    <property type="entry name" value="PBP1_LacI_sugar_binding-like"/>
    <property type="match status" value="1"/>
</dbReference>